<sequence length="227" mass="25076">MKVYALVVGESKKHELEVGTAESAPRVDDVRKQVFACDALKLRPDTHHVRLIAAGRVLNDAAALLDSVGVKDGMVIHVQVADAKILRDRDVQGAAERHCATTGSTDSDSTSPAHPPGMHVVEMGELGGQSDEDISNYRLQYMLELMQAEDDESFLLEDGMLEEPGGSWIDFVWGFMIGFLFGVIMIILARDQTIRLSRIWRSGILFGVSVNVILGMFMLVAEKRHRI</sequence>
<dbReference type="Proteomes" id="UP000324585">
    <property type="component" value="Unassembled WGS sequence"/>
</dbReference>
<evidence type="ECO:0000313" key="4">
    <source>
        <dbReference type="EMBL" id="KAA8497187.1"/>
    </source>
</evidence>
<feature type="domain" description="DSC E3 ubiquitin ligase complex subunit 3 C-terminal" evidence="3">
    <location>
        <begin position="168"/>
        <end position="217"/>
    </location>
</feature>
<dbReference type="Gene3D" id="3.10.20.90">
    <property type="entry name" value="Phosphatidylinositol 3-kinase Catalytic Subunit, Chain A, domain 1"/>
    <property type="match status" value="1"/>
</dbReference>
<reference evidence="5" key="1">
    <citation type="journal article" date="2019" name="Nat. Commun.">
        <title>Expansion of phycobilisome linker gene families in mesophilic red algae.</title>
        <authorList>
            <person name="Lee J."/>
            <person name="Kim D."/>
            <person name="Bhattacharya D."/>
            <person name="Yoon H.S."/>
        </authorList>
    </citation>
    <scope>NUCLEOTIDE SEQUENCE [LARGE SCALE GENOMIC DNA]</scope>
    <source>
        <strain evidence="5">CCMP 1328</strain>
    </source>
</reference>
<dbReference type="InterPro" id="IPR029071">
    <property type="entry name" value="Ubiquitin-like_domsf"/>
</dbReference>
<keyword evidence="5" id="KW-1185">Reference proteome</keyword>
<dbReference type="AlphaFoldDB" id="A0A5J4Z3I6"/>
<name>A0A5J4Z3I6_PORPP</name>
<gene>
    <name evidence="4" type="ORF">FVE85_0916</name>
</gene>
<protein>
    <recommendedName>
        <fullName evidence="3">DSC E3 ubiquitin ligase complex subunit 3 C-terminal domain-containing protein</fullName>
    </recommendedName>
</protein>
<feature type="compositionally biased region" description="Low complexity" evidence="1">
    <location>
        <begin position="101"/>
        <end position="111"/>
    </location>
</feature>
<keyword evidence="2" id="KW-1133">Transmembrane helix</keyword>
<dbReference type="SUPFAM" id="SSF54236">
    <property type="entry name" value="Ubiquitin-like"/>
    <property type="match status" value="1"/>
</dbReference>
<evidence type="ECO:0000313" key="5">
    <source>
        <dbReference type="Proteomes" id="UP000324585"/>
    </source>
</evidence>
<evidence type="ECO:0000256" key="1">
    <source>
        <dbReference type="SAM" id="MobiDB-lite"/>
    </source>
</evidence>
<proteinExistence type="predicted"/>
<evidence type="ECO:0000256" key="2">
    <source>
        <dbReference type="SAM" id="Phobius"/>
    </source>
</evidence>
<organism evidence="4 5">
    <name type="scientific">Porphyridium purpureum</name>
    <name type="common">Red alga</name>
    <name type="synonym">Porphyridium cruentum</name>
    <dbReference type="NCBI Taxonomy" id="35688"/>
    <lineage>
        <taxon>Eukaryota</taxon>
        <taxon>Rhodophyta</taxon>
        <taxon>Bangiophyceae</taxon>
        <taxon>Porphyridiales</taxon>
        <taxon>Porphyridiaceae</taxon>
        <taxon>Porphyridium</taxon>
    </lineage>
</organism>
<feature type="transmembrane region" description="Helical" evidence="2">
    <location>
        <begin position="168"/>
        <end position="187"/>
    </location>
</feature>
<dbReference type="InterPro" id="IPR025390">
    <property type="entry name" value="Dsc3_C"/>
</dbReference>
<feature type="transmembrane region" description="Helical" evidence="2">
    <location>
        <begin position="199"/>
        <end position="221"/>
    </location>
</feature>
<comment type="caution">
    <text evidence="4">The sequence shown here is derived from an EMBL/GenBank/DDBJ whole genome shotgun (WGS) entry which is preliminary data.</text>
</comment>
<keyword evidence="2" id="KW-0812">Transmembrane</keyword>
<dbReference type="OrthoDB" id="2556122at2759"/>
<accession>A0A5J4Z3I6</accession>
<dbReference type="Pfam" id="PF13373">
    <property type="entry name" value="Dsc3_C"/>
    <property type="match status" value="1"/>
</dbReference>
<dbReference type="EMBL" id="VRMN01000002">
    <property type="protein sequence ID" value="KAA8497187.1"/>
    <property type="molecule type" value="Genomic_DNA"/>
</dbReference>
<feature type="region of interest" description="Disordered" evidence="1">
    <location>
        <begin position="97"/>
        <end position="120"/>
    </location>
</feature>
<keyword evidence="2" id="KW-0472">Membrane</keyword>
<evidence type="ECO:0000259" key="3">
    <source>
        <dbReference type="Pfam" id="PF13373"/>
    </source>
</evidence>